<name>A0A8H5BGS3_9AGAR</name>
<gene>
    <name evidence="1" type="ORF">D9619_000165</name>
</gene>
<dbReference type="EMBL" id="JAACJJ010000028">
    <property type="protein sequence ID" value="KAF5322591.1"/>
    <property type="molecule type" value="Genomic_DNA"/>
</dbReference>
<dbReference type="Proteomes" id="UP000567179">
    <property type="component" value="Unassembled WGS sequence"/>
</dbReference>
<dbReference type="AlphaFoldDB" id="A0A8H5BGS3"/>
<protein>
    <submittedName>
        <fullName evidence="1">Uncharacterized protein</fullName>
    </submittedName>
</protein>
<evidence type="ECO:0000313" key="1">
    <source>
        <dbReference type="EMBL" id="KAF5322591.1"/>
    </source>
</evidence>
<reference evidence="1 2" key="1">
    <citation type="journal article" date="2020" name="ISME J.">
        <title>Uncovering the hidden diversity of litter-decomposition mechanisms in mushroom-forming fungi.</title>
        <authorList>
            <person name="Floudas D."/>
            <person name="Bentzer J."/>
            <person name="Ahren D."/>
            <person name="Johansson T."/>
            <person name="Persson P."/>
            <person name="Tunlid A."/>
        </authorList>
    </citation>
    <scope>NUCLEOTIDE SEQUENCE [LARGE SCALE GENOMIC DNA]</scope>
    <source>
        <strain evidence="1 2">CBS 101986</strain>
    </source>
</reference>
<evidence type="ECO:0000313" key="2">
    <source>
        <dbReference type="Proteomes" id="UP000567179"/>
    </source>
</evidence>
<keyword evidence="2" id="KW-1185">Reference proteome</keyword>
<comment type="caution">
    <text evidence="1">The sequence shown here is derived from an EMBL/GenBank/DDBJ whole genome shotgun (WGS) entry which is preliminary data.</text>
</comment>
<organism evidence="1 2">
    <name type="scientific">Psilocybe cf. subviscida</name>
    <dbReference type="NCBI Taxonomy" id="2480587"/>
    <lineage>
        <taxon>Eukaryota</taxon>
        <taxon>Fungi</taxon>
        <taxon>Dikarya</taxon>
        <taxon>Basidiomycota</taxon>
        <taxon>Agaricomycotina</taxon>
        <taxon>Agaricomycetes</taxon>
        <taxon>Agaricomycetidae</taxon>
        <taxon>Agaricales</taxon>
        <taxon>Agaricineae</taxon>
        <taxon>Strophariaceae</taxon>
        <taxon>Psilocybe</taxon>
    </lineage>
</organism>
<proteinExistence type="predicted"/>
<accession>A0A8H5BGS3</accession>
<sequence length="68" mass="7938">MGDPTSMDYTQARGKVEEVFINRKIKTSLHELVDDMNLSHLMDEEELVGYKELLESFAVIDRRVYESD</sequence>